<proteinExistence type="predicted"/>
<organism evidence="2 3">
    <name type="scientific">Vibrio marisflavi CECT 7928</name>
    <dbReference type="NCBI Taxonomy" id="634439"/>
    <lineage>
        <taxon>Bacteria</taxon>
        <taxon>Pseudomonadati</taxon>
        <taxon>Pseudomonadota</taxon>
        <taxon>Gammaproteobacteria</taxon>
        <taxon>Vibrionales</taxon>
        <taxon>Vibrionaceae</taxon>
        <taxon>Vibrio</taxon>
    </lineage>
</organism>
<dbReference type="PANTHER" id="PTHR43081:SF1">
    <property type="entry name" value="ADENYLATE CYCLASE, TERMINAL-DIFFERENTIATION SPECIFIC"/>
    <property type="match status" value="1"/>
</dbReference>
<dbReference type="InterPro" id="IPR029787">
    <property type="entry name" value="Nucleotide_cyclase"/>
</dbReference>
<dbReference type="Gene3D" id="3.30.70.3090">
    <property type="entry name" value="ORF SCO4226, nickel-binding ferredoxin-like monomer"/>
    <property type="match status" value="1"/>
</dbReference>
<keyword evidence="3" id="KW-1185">Reference proteome</keyword>
<sequence length="272" mass="30731">MPLFMDRHFSENPTREAIELAHQKDLDIQEKYGVKFVTYWFDETRGTTFCLVEAESESVIKRVHEEAHGDIPGEIIPVDPETVKLFLGRIEDPVPSRQHPEPAQIDSAFRIIMFTDLAGSTAMTTELGDKKSMHLLRIHNVITRNAIKAHDGREIKHTGDGFMVSFTSADNAVKCAISIQHAFNEHNLNNPEQSMHVRIGLSAGEPVEENNDLFGTSVQMASRVCDATEADQILVVELVKQNCSNKQFQFREFGEKAFKGFNEPTKVYQVIE</sequence>
<accession>A0ABM9A209</accession>
<evidence type="ECO:0000259" key="1">
    <source>
        <dbReference type="PROSITE" id="PS50125"/>
    </source>
</evidence>
<dbReference type="InterPro" id="IPR001054">
    <property type="entry name" value="A/G_cyclase"/>
</dbReference>
<dbReference type="CDD" id="cd07302">
    <property type="entry name" value="CHD"/>
    <property type="match status" value="1"/>
</dbReference>
<protein>
    <recommendedName>
        <fullName evidence="1">Guanylate cyclase domain-containing protein</fullName>
    </recommendedName>
</protein>
<evidence type="ECO:0000313" key="2">
    <source>
        <dbReference type="EMBL" id="CAH0537131.1"/>
    </source>
</evidence>
<dbReference type="Proteomes" id="UP000838748">
    <property type="component" value="Unassembled WGS sequence"/>
</dbReference>
<dbReference type="Pfam" id="PF00211">
    <property type="entry name" value="Guanylate_cyc"/>
    <property type="match status" value="1"/>
</dbReference>
<gene>
    <name evidence="2" type="ORF">VMF7928_00954</name>
</gene>
<dbReference type="InterPro" id="IPR050697">
    <property type="entry name" value="Adenylyl/Guanylyl_Cyclase_3/4"/>
</dbReference>
<comment type="caution">
    <text evidence="2">The sequence shown here is derived from an EMBL/GenBank/DDBJ whole genome shotgun (WGS) entry which is preliminary data.</text>
</comment>
<dbReference type="SUPFAM" id="SSF55073">
    <property type="entry name" value="Nucleotide cyclase"/>
    <property type="match status" value="1"/>
</dbReference>
<dbReference type="InterPro" id="IPR042557">
    <property type="entry name" value="SCO4226"/>
</dbReference>
<reference evidence="2" key="1">
    <citation type="submission" date="2021-11" db="EMBL/GenBank/DDBJ databases">
        <authorList>
            <person name="Rodrigo-Torres L."/>
            <person name="Arahal R. D."/>
            <person name="Lucena T."/>
        </authorList>
    </citation>
    <scope>NUCLEOTIDE SEQUENCE</scope>
    <source>
        <strain evidence="2">CECT 7928</strain>
    </source>
</reference>
<dbReference type="PANTHER" id="PTHR43081">
    <property type="entry name" value="ADENYLATE CYCLASE, TERMINAL-DIFFERENTIATION SPECIFIC-RELATED"/>
    <property type="match status" value="1"/>
</dbReference>
<dbReference type="InterPro" id="IPR025336">
    <property type="entry name" value="SCO4226-like"/>
</dbReference>
<dbReference type="EMBL" id="CAKLDM010000001">
    <property type="protein sequence ID" value="CAH0537131.1"/>
    <property type="molecule type" value="Genomic_DNA"/>
</dbReference>
<dbReference type="Pfam" id="PF14026">
    <property type="entry name" value="SCO4226-like"/>
    <property type="match status" value="1"/>
</dbReference>
<name>A0ABM9A209_9VIBR</name>
<dbReference type="Gene3D" id="3.30.70.1230">
    <property type="entry name" value="Nucleotide cyclase"/>
    <property type="match status" value="1"/>
</dbReference>
<dbReference type="SMART" id="SM00044">
    <property type="entry name" value="CYCc"/>
    <property type="match status" value="1"/>
</dbReference>
<dbReference type="RefSeq" id="WP_237360328.1">
    <property type="nucleotide sequence ID" value="NZ_CAKLDM010000001.1"/>
</dbReference>
<feature type="domain" description="Guanylate cyclase" evidence="1">
    <location>
        <begin position="111"/>
        <end position="225"/>
    </location>
</feature>
<evidence type="ECO:0000313" key="3">
    <source>
        <dbReference type="Proteomes" id="UP000838748"/>
    </source>
</evidence>
<dbReference type="PROSITE" id="PS50125">
    <property type="entry name" value="GUANYLATE_CYCLASE_2"/>
    <property type="match status" value="1"/>
</dbReference>